<keyword evidence="3" id="KW-1185">Reference proteome</keyword>
<accession>A0A3S0ZRI6</accession>
<sequence length="273" mass="30641">MGGWAEFEGRNIDPKSSEVFRLANQMRKENADVVGDKPVKNDAGEMSMSVESKQKAWLEHYERLLNVEFDWDPDHLSDEPPVEGPSNPITIDMVKKAISQMKSGKAAGPSGIVVEMIKAAGDTGASMIHDLADAIIRDGKVPSDWEQSFIVCLYKGKGDASDRGNYRGLKLTEQVMKVLERIVDSLIRQVVSIDESQFGFVPGRGTTDAIFVVRQLQEKYLAANKRLYMAFVDLEKAFDRRRWDEPKAFFPFSMGDTGHNYGGFHKVGTLRWC</sequence>
<dbReference type="Pfam" id="PF00078">
    <property type="entry name" value="RVT_1"/>
    <property type="match status" value="1"/>
</dbReference>
<dbReference type="STRING" id="188477.A0A3S0ZRI6"/>
<evidence type="ECO:0000313" key="2">
    <source>
        <dbReference type="EMBL" id="RUS84165.1"/>
    </source>
</evidence>
<feature type="domain" description="Reverse transcriptase" evidence="1">
    <location>
        <begin position="163"/>
        <end position="245"/>
    </location>
</feature>
<protein>
    <recommendedName>
        <fullName evidence="1">Reverse transcriptase domain-containing protein</fullName>
    </recommendedName>
</protein>
<dbReference type="InterPro" id="IPR000477">
    <property type="entry name" value="RT_dom"/>
</dbReference>
<reference evidence="2 3" key="1">
    <citation type="submission" date="2019-01" db="EMBL/GenBank/DDBJ databases">
        <title>A draft genome assembly of the solar-powered sea slug Elysia chlorotica.</title>
        <authorList>
            <person name="Cai H."/>
            <person name="Li Q."/>
            <person name="Fang X."/>
            <person name="Li J."/>
            <person name="Curtis N.E."/>
            <person name="Altenburger A."/>
            <person name="Shibata T."/>
            <person name="Feng M."/>
            <person name="Maeda T."/>
            <person name="Schwartz J.A."/>
            <person name="Shigenobu S."/>
            <person name="Lundholm N."/>
            <person name="Nishiyama T."/>
            <person name="Yang H."/>
            <person name="Hasebe M."/>
            <person name="Li S."/>
            <person name="Pierce S.K."/>
            <person name="Wang J."/>
        </authorList>
    </citation>
    <scope>NUCLEOTIDE SEQUENCE [LARGE SCALE GENOMIC DNA]</scope>
    <source>
        <strain evidence="2">EC2010</strain>
        <tissue evidence="2">Whole organism of an adult</tissue>
    </source>
</reference>
<dbReference type="EMBL" id="RQTK01000215">
    <property type="protein sequence ID" value="RUS84165.1"/>
    <property type="molecule type" value="Genomic_DNA"/>
</dbReference>
<evidence type="ECO:0000259" key="1">
    <source>
        <dbReference type="Pfam" id="PF00078"/>
    </source>
</evidence>
<dbReference type="OrthoDB" id="418748at2759"/>
<dbReference type="AlphaFoldDB" id="A0A3S0ZRI6"/>
<gene>
    <name evidence="2" type="ORF">EGW08_008052</name>
</gene>
<organism evidence="2 3">
    <name type="scientific">Elysia chlorotica</name>
    <name type="common">Eastern emerald elysia</name>
    <name type="synonym">Sea slug</name>
    <dbReference type="NCBI Taxonomy" id="188477"/>
    <lineage>
        <taxon>Eukaryota</taxon>
        <taxon>Metazoa</taxon>
        <taxon>Spiralia</taxon>
        <taxon>Lophotrochozoa</taxon>
        <taxon>Mollusca</taxon>
        <taxon>Gastropoda</taxon>
        <taxon>Heterobranchia</taxon>
        <taxon>Euthyneura</taxon>
        <taxon>Panpulmonata</taxon>
        <taxon>Sacoglossa</taxon>
        <taxon>Placobranchoidea</taxon>
        <taxon>Plakobranchidae</taxon>
        <taxon>Elysia</taxon>
    </lineage>
</organism>
<name>A0A3S0ZRI6_ELYCH</name>
<proteinExistence type="predicted"/>
<dbReference type="PANTHER" id="PTHR19446">
    <property type="entry name" value="REVERSE TRANSCRIPTASES"/>
    <property type="match status" value="1"/>
</dbReference>
<dbReference type="Proteomes" id="UP000271974">
    <property type="component" value="Unassembled WGS sequence"/>
</dbReference>
<evidence type="ECO:0000313" key="3">
    <source>
        <dbReference type="Proteomes" id="UP000271974"/>
    </source>
</evidence>
<comment type="caution">
    <text evidence="2">The sequence shown here is derived from an EMBL/GenBank/DDBJ whole genome shotgun (WGS) entry which is preliminary data.</text>
</comment>